<dbReference type="EMBL" id="LR031879">
    <property type="protein sequence ID" value="VDD56187.1"/>
    <property type="molecule type" value="Genomic_DNA"/>
</dbReference>
<reference evidence="1" key="1">
    <citation type="submission" date="2018-11" db="EMBL/GenBank/DDBJ databases">
        <authorList>
            <consortium name="Genoscope - CEA"/>
            <person name="William W."/>
        </authorList>
    </citation>
    <scope>NUCLEOTIDE SEQUENCE</scope>
</reference>
<accession>A0A3P6FEF8</accession>
<organism evidence="1">
    <name type="scientific">Brassica oleracea</name>
    <name type="common">Wild cabbage</name>
    <dbReference type="NCBI Taxonomy" id="3712"/>
    <lineage>
        <taxon>Eukaryota</taxon>
        <taxon>Viridiplantae</taxon>
        <taxon>Streptophyta</taxon>
        <taxon>Embryophyta</taxon>
        <taxon>Tracheophyta</taxon>
        <taxon>Spermatophyta</taxon>
        <taxon>Magnoliopsida</taxon>
        <taxon>eudicotyledons</taxon>
        <taxon>Gunneridae</taxon>
        <taxon>Pentapetalae</taxon>
        <taxon>rosids</taxon>
        <taxon>malvids</taxon>
        <taxon>Brassicales</taxon>
        <taxon>Brassicaceae</taxon>
        <taxon>Brassiceae</taxon>
        <taxon>Brassica</taxon>
    </lineage>
</organism>
<sequence length="111" mass="13338">MSFDLHFLFMFYFKIMDMMSVTYFVYDISLVIFSFEHFFDAVVVIRQLFDVGDEVEIKEDKMYVDELKLMIALFIGMDKWRQQLSNFGLCDKLLKNNSQSELPAWKMEDII</sequence>
<gene>
    <name evidence="1" type="ORF">BOLC8T49416H</name>
</gene>
<dbReference type="AlphaFoldDB" id="A0A3P6FEF8"/>
<evidence type="ECO:0000313" key="1">
    <source>
        <dbReference type="EMBL" id="VDD56187.1"/>
    </source>
</evidence>
<protein>
    <submittedName>
        <fullName evidence="1">Uncharacterized protein</fullName>
    </submittedName>
</protein>
<proteinExistence type="predicted"/>
<name>A0A3P6FEF8_BRAOL</name>